<comment type="caution">
    <text evidence="1">The sequence shown here is derived from an EMBL/GenBank/DDBJ whole genome shotgun (WGS) entry which is preliminary data.</text>
</comment>
<gene>
    <name evidence="1" type="ORF">RPERSI_LOCUS25522</name>
</gene>
<organism evidence="1 2">
    <name type="scientific">Racocetra persica</name>
    <dbReference type="NCBI Taxonomy" id="160502"/>
    <lineage>
        <taxon>Eukaryota</taxon>
        <taxon>Fungi</taxon>
        <taxon>Fungi incertae sedis</taxon>
        <taxon>Mucoromycota</taxon>
        <taxon>Glomeromycotina</taxon>
        <taxon>Glomeromycetes</taxon>
        <taxon>Diversisporales</taxon>
        <taxon>Gigasporaceae</taxon>
        <taxon>Racocetra</taxon>
    </lineage>
</organism>
<dbReference type="Proteomes" id="UP000789920">
    <property type="component" value="Unassembled WGS sequence"/>
</dbReference>
<protein>
    <submittedName>
        <fullName evidence="1">22904_t:CDS:1</fullName>
    </submittedName>
</protein>
<evidence type="ECO:0000313" key="1">
    <source>
        <dbReference type="EMBL" id="CAG8821160.1"/>
    </source>
</evidence>
<reference evidence="1" key="1">
    <citation type="submission" date="2021-06" db="EMBL/GenBank/DDBJ databases">
        <authorList>
            <person name="Kallberg Y."/>
            <person name="Tangrot J."/>
            <person name="Rosling A."/>
        </authorList>
    </citation>
    <scope>NUCLEOTIDE SEQUENCE</scope>
    <source>
        <strain evidence="1">MA461A</strain>
    </source>
</reference>
<dbReference type="EMBL" id="CAJVQC010084525">
    <property type="protein sequence ID" value="CAG8821160.1"/>
    <property type="molecule type" value="Genomic_DNA"/>
</dbReference>
<evidence type="ECO:0000313" key="2">
    <source>
        <dbReference type="Proteomes" id="UP000789920"/>
    </source>
</evidence>
<sequence>KGAINLLEKLNIDKPEDHVDIDIPNLIAAGEITSYSIHPQIVVQFKGVNDLSDVSPEWGIGKTYPLMNSTLRFLGYDPNQPDS</sequence>
<name>A0ACA9S0P5_9GLOM</name>
<feature type="non-terminal residue" evidence="1">
    <location>
        <position position="1"/>
    </location>
</feature>
<proteinExistence type="predicted"/>
<keyword evidence="2" id="KW-1185">Reference proteome</keyword>
<accession>A0ACA9S0P5</accession>